<dbReference type="Proteomes" id="UP000780801">
    <property type="component" value="Unassembled WGS sequence"/>
</dbReference>
<protein>
    <recommendedName>
        <fullName evidence="4">Adhesin domain-containing protein</fullName>
    </recommendedName>
</protein>
<evidence type="ECO:0008006" key="4">
    <source>
        <dbReference type="Google" id="ProtNLM"/>
    </source>
</evidence>
<keyword evidence="3" id="KW-1185">Reference proteome</keyword>
<gene>
    <name evidence="2" type="ORF">BGW38_008804</name>
</gene>
<feature type="region of interest" description="Disordered" evidence="1">
    <location>
        <begin position="328"/>
        <end position="465"/>
    </location>
</feature>
<feature type="compositionally biased region" description="Low complexity" evidence="1">
    <location>
        <begin position="335"/>
        <end position="355"/>
    </location>
</feature>
<reference evidence="2" key="1">
    <citation type="journal article" date="2020" name="Fungal Divers.">
        <title>Resolving the Mortierellaceae phylogeny through synthesis of multi-gene phylogenetics and phylogenomics.</title>
        <authorList>
            <person name="Vandepol N."/>
            <person name="Liber J."/>
            <person name="Desiro A."/>
            <person name="Na H."/>
            <person name="Kennedy M."/>
            <person name="Barry K."/>
            <person name="Grigoriev I.V."/>
            <person name="Miller A.N."/>
            <person name="O'Donnell K."/>
            <person name="Stajich J.E."/>
            <person name="Bonito G."/>
        </authorList>
    </citation>
    <scope>NUCLEOTIDE SEQUENCE</scope>
    <source>
        <strain evidence="2">KOD1015</strain>
    </source>
</reference>
<feature type="compositionally biased region" description="Polar residues" evidence="1">
    <location>
        <begin position="364"/>
        <end position="383"/>
    </location>
</feature>
<name>A0A9P6FXJ9_9FUNG</name>
<evidence type="ECO:0000256" key="1">
    <source>
        <dbReference type="SAM" id="MobiDB-lite"/>
    </source>
</evidence>
<organism evidence="2 3">
    <name type="scientific">Lunasporangiospora selenospora</name>
    <dbReference type="NCBI Taxonomy" id="979761"/>
    <lineage>
        <taxon>Eukaryota</taxon>
        <taxon>Fungi</taxon>
        <taxon>Fungi incertae sedis</taxon>
        <taxon>Mucoromycota</taxon>
        <taxon>Mortierellomycotina</taxon>
        <taxon>Mortierellomycetes</taxon>
        <taxon>Mortierellales</taxon>
        <taxon>Mortierellaceae</taxon>
        <taxon>Lunasporangiospora</taxon>
    </lineage>
</organism>
<dbReference type="OrthoDB" id="2391567at2759"/>
<proteinExistence type="predicted"/>
<feature type="compositionally biased region" description="Basic and acidic residues" evidence="1">
    <location>
        <begin position="446"/>
        <end position="462"/>
    </location>
</feature>
<feature type="compositionally biased region" description="Low complexity" evidence="1">
    <location>
        <begin position="416"/>
        <end position="436"/>
    </location>
</feature>
<dbReference type="EMBL" id="JAABOA010000619">
    <property type="protein sequence ID" value="KAF9583710.1"/>
    <property type="molecule type" value="Genomic_DNA"/>
</dbReference>
<evidence type="ECO:0000313" key="2">
    <source>
        <dbReference type="EMBL" id="KAF9583710.1"/>
    </source>
</evidence>
<evidence type="ECO:0000313" key="3">
    <source>
        <dbReference type="Proteomes" id="UP000780801"/>
    </source>
</evidence>
<accession>A0A9P6FXJ9</accession>
<comment type="caution">
    <text evidence="2">The sequence shown here is derived from an EMBL/GenBank/DDBJ whole genome shotgun (WGS) entry which is preliminary data.</text>
</comment>
<sequence length="491" mass="52455">MGLFNKPLLSAHYDNEDVQISAELCTNIAINIIGLAKGEITIMSGNDDMIQIKTSVQAKESILKNAAALEPVQDGDRYTYTIHTPLESRLEKAVTFQALVVIPKSLDALESFSIMGTNLELSIGNISHTFIRNLTIVNGRGDITIESFYGEVASIKSTIAGGICGKYKVAQLVATAKSGKIRSDVRLVNTENTDMDQHRSSLSYTSSLSQDLGSLSLSGTSQHRRTPSNKVVCSTLHHSLAVAVDGTELSKHFTVEAKTATAPLDAKVLLANPSQRLLGNFINFGGPVKIRLSGNYQGRIEARTHYGKIFIDEPEFERIEGATLTVPSLSDRNGASASSTAIATATSEPIASSPTRLSPPVRSYSHQSTSMSARTPSQGTTMSCALPEDQPIRSHGLTPSSHQPPSEPIPQLHCQSAPGSSSSSSASSRAGSLHGSINETRSVHTTKSDKSRKKDDEKDSVVTREVIGRIGQGPGLIMVKNSSGDITMKLV</sequence>
<dbReference type="AlphaFoldDB" id="A0A9P6FXJ9"/>